<gene>
    <name evidence="2" type="ORF">GJJ30_10730</name>
</gene>
<keyword evidence="1" id="KW-0812">Transmembrane</keyword>
<protein>
    <submittedName>
        <fullName evidence="2">Uncharacterized protein</fullName>
    </submittedName>
</protein>
<keyword evidence="1" id="KW-1133">Transmembrane helix</keyword>
<evidence type="ECO:0000313" key="3">
    <source>
        <dbReference type="Proteomes" id="UP000441754"/>
    </source>
</evidence>
<name>A0A7K0EJ49_9BACT</name>
<feature type="transmembrane region" description="Helical" evidence="1">
    <location>
        <begin position="7"/>
        <end position="29"/>
    </location>
</feature>
<reference evidence="2 3" key="1">
    <citation type="journal article" date="2018" name="Antonie Van Leeuwenhoek">
        <title>Larkinella terrae sp. nov., isolated from soil on Jeju Island, South Korea.</title>
        <authorList>
            <person name="Ten L.N."/>
            <person name="Jeon J."/>
            <person name="Park S.J."/>
            <person name="Park S."/>
            <person name="Lee S.Y."/>
            <person name="Kim M.K."/>
            <person name="Jung H.Y."/>
        </authorList>
    </citation>
    <scope>NUCLEOTIDE SEQUENCE [LARGE SCALE GENOMIC DNA]</scope>
    <source>
        <strain evidence="2 3">KCTC 52001</strain>
    </source>
</reference>
<dbReference type="Proteomes" id="UP000441754">
    <property type="component" value="Unassembled WGS sequence"/>
</dbReference>
<evidence type="ECO:0000256" key="1">
    <source>
        <dbReference type="SAM" id="Phobius"/>
    </source>
</evidence>
<proteinExistence type="predicted"/>
<dbReference type="AlphaFoldDB" id="A0A7K0EJ49"/>
<keyword evidence="3" id="KW-1185">Reference proteome</keyword>
<evidence type="ECO:0000313" key="2">
    <source>
        <dbReference type="EMBL" id="MRS61762.1"/>
    </source>
</evidence>
<sequence length="140" mass="16193">MEKIKDANLIFFTSGVVALIVTLIIWIFYLPEKIQQYEEAESRAILAIEYRQMQLDPPVKVRGRLNFVANKVRLGRSSVELQDTVNGKMALYNMDSVKVQINRHDITLFDMKNQRIIWSGLRDGLRNVRVVNGVDLDSLR</sequence>
<accession>A0A7K0EJ49</accession>
<comment type="caution">
    <text evidence="2">The sequence shown here is derived from an EMBL/GenBank/DDBJ whole genome shotgun (WGS) entry which is preliminary data.</text>
</comment>
<dbReference type="RefSeq" id="WP_154175155.1">
    <property type="nucleotide sequence ID" value="NZ_WJXZ01000006.1"/>
</dbReference>
<keyword evidence="1" id="KW-0472">Membrane</keyword>
<organism evidence="2 3">
    <name type="scientific">Larkinella terrae</name>
    <dbReference type="NCBI Taxonomy" id="2025311"/>
    <lineage>
        <taxon>Bacteria</taxon>
        <taxon>Pseudomonadati</taxon>
        <taxon>Bacteroidota</taxon>
        <taxon>Cytophagia</taxon>
        <taxon>Cytophagales</taxon>
        <taxon>Spirosomataceae</taxon>
        <taxon>Larkinella</taxon>
    </lineage>
</organism>
<dbReference type="EMBL" id="WJXZ01000006">
    <property type="protein sequence ID" value="MRS61762.1"/>
    <property type="molecule type" value="Genomic_DNA"/>
</dbReference>